<protein>
    <submittedName>
        <fullName evidence="4">Trans-aconitate 2-methyltransferase</fullName>
        <ecNumber evidence="4">2.1.1.144</ecNumber>
    </submittedName>
</protein>
<dbReference type="Gene3D" id="3.40.50.150">
    <property type="entry name" value="Vaccinia Virus protein VP39"/>
    <property type="match status" value="1"/>
</dbReference>
<accession>A0A7W9A466</accession>
<gene>
    <name evidence="4" type="ORF">FHS65_001655</name>
</gene>
<dbReference type="CDD" id="cd02440">
    <property type="entry name" value="AdoMet_MTases"/>
    <property type="match status" value="1"/>
</dbReference>
<dbReference type="PANTHER" id="PTHR43861">
    <property type="entry name" value="TRANS-ACONITATE 2-METHYLTRANSFERASE-RELATED"/>
    <property type="match status" value="1"/>
</dbReference>
<dbReference type="OrthoDB" id="9795085at2"/>
<evidence type="ECO:0000259" key="3">
    <source>
        <dbReference type="Pfam" id="PF13649"/>
    </source>
</evidence>
<reference evidence="4 5" key="1">
    <citation type="submission" date="2020-08" db="EMBL/GenBank/DDBJ databases">
        <title>Genomic Encyclopedia of Type Strains, Phase IV (KMG-IV): sequencing the most valuable type-strain genomes for metagenomic binning, comparative biology and taxonomic classification.</title>
        <authorList>
            <person name="Goeker M."/>
        </authorList>
    </citation>
    <scope>NUCLEOTIDE SEQUENCE [LARGE SCALE GENOMIC DNA]</scope>
    <source>
        <strain evidence="4 5">DSM 24448</strain>
    </source>
</reference>
<sequence>MTSAASDPVQWDPDTYARFEAERDRAALDLLVRLPDDLDPGVIWDLGCGDGHHASLLKRRYPRAEVHGLDRSADMLAGAGARDDTVHWHQGDIAAWAPELPVDLIFANAALQWVGDHGALFPALAGQLAPRGVLAVQMPMAFETRHHTLMRQVATEGPWAGALQDVPTIAPLLSAGAYYDRLAGRCDDIDIWSTTYLHALTGEDAVLNWMSGTALRPYLTALAGTPELQAGYLEALGEALSRAFPRRPDGVTLLPFPRLFLLARAR</sequence>
<name>A0A7W9A466_9CAUL</name>
<keyword evidence="1 4" id="KW-0489">Methyltransferase</keyword>
<evidence type="ECO:0000256" key="2">
    <source>
        <dbReference type="ARBA" id="ARBA00022679"/>
    </source>
</evidence>
<dbReference type="InterPro" id="IPR041698">
    <property type="entry name" value="Methyltransf_25"/>
</dbReference>
<dbReference type="EMBL" id="JACIJB010000006">
    <property type="protein sequence ID" value="MBB5660902.1"/>
    <property type="molecule type" value="Genomic_DNA"/>
</dbReference>
<dbReference type="PANTHER" id="PTHR43861:SF1">
    <property type="entry name" value="TRANS-ACONITATE 2-METHYLTRANSFERASE"/>
    <property type="match status" value="1"/>
</dbReference>
<comment type="caution">
    <text evidence="4">The sequence shown here is derived from an EMBL/GenBank/DDBJ whole genome shotgun (WGS) entry which is preliminary data.</text>
</comment>
<evidence type="ECO:0000256" key="1">
    <source>
        <dbReference type="ARBA" id="ARBA00022603"/>
    </source>
</evidence>
<dbReference type="RefSeq" id="WP_123287042.1">
    <property type="nucleotide sequence ID" value="NZ_JACIJB010000006.1"/>
</dbReference>
<dbReference type="GO" id="GO:0030798">
    <property type="term" value="F:trans-aconitate 2-methyltransferase activity"/>
    <property type="evidence" value="ECO:0007669"/>
    <property type="project" value="UniProtKB-EC"/>
</dbReference>
<evidence type="ECO:0000313" key="5">
    <source>
        <dbReference type="Proteomes" id="UP000548978"/>
    </source>
</evidence>
<organism evidence="4 5">
    <name type="scientific">Brevundimonas halotolerans</name>
    <dbReference type="NCBI Taxonomy" id="69670"/>
    <lineage>
        <taxon>Bacteria</taxon>
        <taxon>Pseudomonadati</taxon>
        <taxon>Pseudomonadota</taxon>
        <taxon>Alphaproteobacteria</taxon>
        <taxon>Caulobacterales</taxon>
        <taxon>Caulobacteraceae</taxon>
        <taxon>Brevundimonas</taxon>
    </lineage>
</organism>
<dbReference type="Pfam" id="PF13649">
    <property type="entry name" value="Methyltransf_25"/>
    <property type="match status" value="1"/>
</dbReference>
<feature type="domain" description="Methyltransferase" evidence="3">
    <location>
        <begin position="43"/>
        <end position="132"/>
    </location>
</feature>
<evidence type="ECO:0000313" key="4">
    <source>
        <dbReference type="EMBL" id="MBB5660902.1"/>
    </source>
</evidence>
<dbReference type="AlphaFoldDB" id="A0A7W9A466"/>
<keyword evidence="5" id="KW-1185">Reference proteome</keyword>
<proteinExistence type="predicted"/>
<dbReference type="InterPro" id="IPR023149">
    <property type="entry name" value="Trans_acon_MeTrfase_C"/>
</dbReference>
<dbReference type="InterPro" id="IPR029063">
    <property type="entry name" value="SAM-dependent_MTases_sf"/>
</dbReference>
<keyword evidence="2 4" id="KW-0808">Transferase</keyword>
<dbReference type="SUPFAM" id="SSF53335">
    <property type="entry name" value="S-adenosyl-L-methionine-dependent methyltransferases"/>
    <property type="match status" value="1"/>
</dbReference>
<dbReference type="Proteomes" id="UP000548978">
    <property type="component" value="Unassembled WGS sequence"/>
</dbReference>
<dbReference type="Gene3D" id="1.10.150.290">
    <property type="entry name" value="S-adenosyl-L-methionine-dependent methyltransferases"/>
    <property type="match status" value="1"/>
</dbReference>
<dbReference type="EC" id="2.1.1.144" evidence="4"/>
<dbReference type="GO" id="GO:0032259">
    <property type="term" value="P:methylation"/>
    <property type="evidence" value="ECO:0007669"/>
    <property type="project" value="UniProtKB-KW"/>
</dbReference>